<organism evidence="2 3">
    <name type="scientific">Diplocarpon coronariae</name>
    <dbReference type="NCBI Taxonomy" id="2795749"/>
    <lineage>
        <taxon>Eukaryota</taxon>
        <taxon>Fungi</taxon>
        <taxon>Dikarya</taxon>
        <taxon>Ascomycota</taxon>
        <taxon>Pezizomycotina</taxon>
        <taxon>Leotiomycetes</taxon>
        <taxon>Helotiales</taxon>
        <taxon>Drepanopezizaceae</taxon>
        <taxon>Diplocarpon</taxon>
    </lineage>
</organism>
<dbReference type="CDD" id="cd18186">
    <property type="entry name" value="BTB_POZ_ZBTB_KLHL-like"/>
    <property type="match status" value="1"/>
</dbReference>
<dbReference type="InterPro" id="IPR011333">
    <property type="entry name" value="SKP1/BTB/POZ_sf"/>
</dbReference>
<reference evidence="2 3" key="1">
    <citation type="submission" date="2017-04" db="EMBL/GenBank/DDBJ databases">
        <title>Draft genome sequence of Marssonina coronaria NL1: causal agent of apple blotch.</title>
        <authorList>
            <person name="Cheng Q."/>
        </authorList>
    </citation>
    <scope>NUCLEOTIDE SEQUENCE [LARGE SCALE GENOMIC DNA]</scope>
    <source>
        <strain evidence="2 3">NL1</strain>
    </source>
</reference>
<dbReference type="InParanoid" id="A0A218YWL2"/>
<dbReference type="STRING" id="503106.A0A218YWL2"/>
<dbReference type="SUPFAM" id="SSF54695">
    <property type="entry name" value="POZ domain"/>
    <property type="match status" value="1"/>
</dbReference>
<name>A0A218YWL2_9HELO</name>
<dbReference type="Pfam" id="PF00651">
    <property type="entry name" value="BTB"/>
    <property type="match status" value="1"/>
</dbReference>
<dbReference type="PROSITE" id="PS50097">
    <property type="entry name" value="BTB"/>
    <property type="match status" value="1"/>
</dbReference>
<protein>
    <recommendedName>
        <fullName evidence="1">BTB domain-containing protein</fullName>
    </recommendedName>
</protein>
<dbReference type="PANTHER" id="PTHR47843:SF2">
    <property type="entry name" value="BTB DOMAIN-CONTAINING PROTEIN"/>
    <property type="match status" value="1"/>
</dbReference>
<evidence type="ECO:0000313" key="3">
    <source>
        <dbReference type="Proteomes" id="UP000242519"/>
    </source>
</evidence>
<feature type="domain" description="BTB" evidence="1">
    <location>
        <begin position="14"/>
        <end position="78"/>
    </location>
</feature>
<dbReference type="Proteomes" id="UP000242519">
    <property type="component" value="Unassembled WGS sequence"/>
</dbReference>
<sequence length="258" mass="29826">MPSIPSPFIDLGHELVVVHVGKELKTFTIHKTLICAKSDYFKKAFTSGFIESKGILYLPEDSPDVFVLFVEWLYRDTVRDCISPWEFFSLHNFYIFAEKICEQHLANLIIDAIRGTLHSYTPTFVPALTGYIYARTAEKSPLRKLSLQHFVWSSWALDDDTSSRNHIPGRKSLERFYSILARDEDLFVDFFGAINRSQRKGTRDSVEDPSRVAGCAYHTHTTDEHCYLEKDEIVPIIRFKVMIEDGVPEAIEKYMDEE</sequence>
<dbReference type="OrthoDB" id="6359816at2759"/>
<dbReference type="SMART" id="SM00225">
    <property type="entry name" value="BTB"/>
    <property type="match status" value="1"/>
</dbReference>
<evidence type="ECO:0000313" key="2">
    <source>
        <dbReference type="EMBL" id="OWO99626.1"/>
    </source>
</evidence>
<dbReference type="InterPro" id="IPR000210">
    <property type="entry name" value="BTB/POZ_dom"/>
</dbReference>
<proteinExistence type="predicted"/>
<accession>A0A218YWL2</accession>
<gene>
    <name evidence="2" type="ORF">B2J93_4952</name>
</gene>
<comment type="caution">
    <text evidence="2">The sequence shown here is derived from an EMBL/GenBank/DDBJ whole genome shotgun (WGS) entry which is preliminary data.</text>
</comment>
<dbReference type="EMBL" id="MZNU01000346">
    <property type="protein sequence ID" value="OWO99626.1"/>
    <property type="molecule type" value="Genomic_DNA"/>
</dbReference>
<dbReference type="PANTHER" id="PTHR47843">
    <property type="entry name" value="BTB DOMAIN-CONTAINING PROTEIN-RELATED"/>
    <property type="match status" value="1"/>
</dbReference>
<evidence type="ECO:0000259" key="1">
    <source>
        <dbReference type="PROSITE" id="PS50097"/>
    </source>
</evidence>
<keyword evidence="3" id="KW-1185">Reference proteome</keyword>
<dbReference type="Gene3D" id="3.30.710.10">
    <property type="entry name" value="Potassium Channel Kv1.1, Chain A"/>
    <property type="match status" value="1"/>
</dbReference>
<dbReference type="AlphaFoldDB" id="A0A218YWL2"/>